<dbReference type="AlphaFoldDB" id="A0A517DWF5"/>
<dbReference type="SUPFAM" id="SSF52821">
    <property type="entry name" value="Rhodanese/Cell cycle control phosphatase"/>
    <property type="match status" value="2"/>
</dbReference>
<evidence type="ECO:0000256" key="2">
    <source>
        <dbReference type="ARBA" id="ARBA00047549"/>
    </source>
</evidence>
<keyword evidence="1" id="KW-0677">Repeat</keyword>
<accession>A0A517DWF5</accession>
<dbReference type="CDD" id="cd01449">
    <property type="entry name" value="TST_Repeat_2"/>
    <property type="match status" value="1"/>
</dbReference>
<dbReference type="PROSITE" id="PS50206">
    <property type="entry name" value="RHODANESE_3"/>
    <property type="match status" value="2"/>
</dbReference>
<dbReference type="InterPro" id="IPR036873">
    <property type="entry name" value="Rhodanese-like_dom_sf"/>
</dbReference>
<dbReference type="InterPro" id="IPR001763">
    <property type="entry name" value="Rhodanese-like_dom"/>
</dbReference>
<dbReference type="GO" id="GO:0004792">
    <property type="term" value="F:thiosulfate-cyanide sulfurtransferase activity"/>
    <property type="evidence" value="ECO:0007669"/>
    <property type="project" value="UniProtKB-EC"/>
</dbReference>
<evidence type="ECO:0000256" key="3">
    <source>
        <dbReference type="RuleBase" id="RU000507"/>
    </source>
</evidence>
<evidence type="ECO:0000256" key="1">
    <source>
        <dbReference type="ARBA" id="ARBA00022737"/>
    </source>
</evidence>
<evidence type="ECO:0000259" key="5">
    <source>
        <dbReference type="PROSITE" id="PS50206"/>
    </source>
</evidence>
<evidence type="ECO:0000256" key="4">
    <source>
        <dbReference type="SAM" id="MobiDB-lite"/>
    </source>
</evidence>
<dbReference type="Gene3D" id="3.40.250.10">
    <property type="entry name" value="Rhodanese-like domain"/>
    <property type="match status" value="2"/>
</dbReference>
<dbReference type="PROSITE" id="PS00683">
    <property type="entry name" value="RHODANESE_2"/>
    <property type="match status" value="1"/>
</dbReference>
<reference evidence="6 7" key="1">
    <citation type="submission" date="2019-02" db="EMBL/GenBank/DDBJ databases">
        <title>Closed genome of Sporomusa termitida DSM 4440.</title>
        <authorList>
            <person name="Poehlein A."/>
            <person name="Daniel R."/>
        </authorList>
    </citation>
    <scope>NUCLEOTIDE SEQUENCE [LARGE SCALE GENOMIC DNA]</scope>
    <source>
        <strain evidence="6 7">DSM 4440</strain>
    </source>
</reference>
<name>A0A517DWF5_9FIRM</name>
<sequence length="333" mass="35100">MERQKASLTGGVMAAAITLFLWWQAIAGGAAAGSNNGPAGYAARAALINPAVLQVLLANKKVKVIDVRPPEQYQAGHIPGAINMGVSDYAGTPGTIPELGHLAAVLGKRGITNQDTLVLYAGNDKHGPAYSAHLWWLLDMAGHYKVKLLDGGLRAWETAGYGITDRAAAAAAGHFQIIGPETGKLAVMAEVLAAVEQPDPGTVILDVREWPEFAGAVQAPGAARPGRIPGAVWLYWADTLNGDQTLKTAGELKQLFAARGVTPDKRVIIYCQAGVRAAHTAYVLSELLGYKQVQNYAGSWAEWSRNRELPADSGRIAGQEQGGSPNLRQAAGL</sequence>
<feature type="region of interest" description="Disordered" evidence="4">
    <location>
        <begin position="313"/>
        <end position="333"/>
    </location>
</feature>
<dbReference type="RefSeq" id="WP_144351150.1">
    <property type="nucleotide sequence ID" value="NZ_CP036259.1"/>
</dbReference>
<dbReference type="InterPro" id="IPR051126">
    <property type="entry name" value="Thiosulfate_sulfurtransferase"/>
</dbReference>
<feature type="domain" description="Rhodanese" evidence="5">
    <location>
        <begin position="198"/>
        <end position="312"/>
    </location>
</feature>
<keyword evidence="7" id="KW-1185">Reference proteome</keyword>
<dbReference type="PANTHER" id="PTHR43855:SF1">
    <property type="entry name" value="THIOSULFATE SULFURTRANSFERASE"/>
    <property type="match status" value="1"/>
</dbReference>
<comment type="catalytic activity">
    <reaction evidence="2">
        <text>thiosulfate + hydrogen cyanide = thiocyanate + sulfite + 2 H(+)</text>
        <dbReference type="Rhea" id="RHEA:16881"/>
        <dbReference type="ChEBI" id="CHEBI:15378"/>
        <dbReference type="ChEBI" id="CHEBI:17359"/>
        <dbReference type="ChEBI" id="CHEBI:18022"/>
        <dbReference type="ChEBI" id="CHEBI:18407"/>
        <dbReference type="ChEBI" id="CHEBI:33542"/>
        <dbReference type="EC" id="2.8.1.1"/>
    </reaction>
</comment>
<evidence type="ECO:0000313" key="6">
    <source>
        <dbReference type="EMBL" id="QDR81684.1"/>
    </source>
</evidence>
<dbReference type="Pfam" id="PF00581">
    <property type="entry name" value="Rhodanese"/>
    <property type="match status" value="2"/>
</dbReference>
<dbReference type="KEGG" id="sted:SPTER_30960"/>
<dbReference type="CDD" id="cd01448">
    <property type="entry name" value="TST_Repeat_1"/>
    <property type="match status" value="1"/>
</dbReference>
<dbReference type="InterPro" id="IPR001307">
    <property type="entry name" value="Thiosulphate_STrfase_CS"/>
</dbReference>
<proteinExistence type="predicted"/>
<organism evidence="6 7">
    <name type="scientific">Sporomusa termitida</name>
    <dbReference type="NCBI Taxonomy" id="2377"/>
    <lineage>
        <taxon>Bacteria</taxon>
        <taxon>Bacillati</taxon>
        <taxon>Bacillota</taxon>
        <taxon>Negativicutes</taxon>
        <taxon>Selenomonadales</taxon>
        <taxon>Sporomusaceae</taxon>
        <taxon>Sporomusa</taxon>
    </lineage>
</organism>
<evidence type="ECO:0000313" key="7">
    <source>
        <dbReference type="Proteomes" id="UP000320776"/>
    </source>
</evidence>
<dbReference type="Proteomes" id="UP000320776">
    <property type="component" value="Chromosome"/>
</dbReference>
<gene>
    <name evidence="6" type="ORF">SPTER_30960</name>
</gene>
<dbReference type="OrthoDB" id="9770030at2"/>
<dbReference type="EMBL" id="CP036259">
    <property type="protein sequence ID" value="QDR81684.1"/>
    <property type="molecule type" value="Genomic_DNA"/>
</dbReference>
<keyword evidence="3" id="KW-0808">Transferase</keyword>
<dbReference type="SMART" id="SM00450">
    <property type="entry name" value="RHOD"/>
    <property type="match status" value="2"/>
</dbReference>
<feature type="domain" description="Rhodanese" evidence="5">
    <location>
        <begin position="58"/>
        <end position="165"/>
    </location>
</feature>
<protein>
    <recommendedName>
        <fullName evidence="3">Sulfurtransferase</fullName>
    </recommendedName>
</protein>
<dbReference type="PANTHER" id="PTHR43855">
    <property type="entry name" value="THIOSULFATE SULFURTRANSFERASE"/>
    <property type="match status" value="1"/>
</dbReference>